<name>A0A8H7PN08_9FUNG</name>
<comment type="caution">
    <text evidence="2">The sequence shown here is derived from an EMBL/GenBank/DDBJ whole genome shotgun (WGS) entry which is preliminary data.</text>
</comment>
<protein>
    <submittedName>
        <fullName evidence="2">Uncharacterized protein</fullName>
    </submittedName>
</protein>
<accession>A0A8H7PN08</accession>
<dbReference type="EMBL" id="JAEPRA010000013">
    <property type="protein sequence ID" value="KAG2176670.1"/>
    <property type="molecule type" value="Genomic_DNA"/>
</dbReference>
<sequence length="112" mass="12951">MTPLTLFELTFRSTRRICRSLAVDLTCVSTLGYLPGHVHAFWIIWCKYDAQERAGYRRGYSGHHYGSLERQPQQQPRQQANYQTPPPQQHPVAPPPQNQPVYDNKPPAYSKN</sequence>
<reference evidence="2" key="1">
    <citation type="submission" date="2020-12" db="EMBL/GenBank/DDBJ databases">
        <title>Metabolic potential, ecology and presence of endohyphal bacteria is reflected in genomic diversity of Mucoromycotina.</title>
        <authorList>
            <person name="Muszewska A."/>
            <person name="Okrasinska A."/>
            <person name="Steczkiewicz K."/>
            <person name="Drgas O."/>
            <person name="Orlowska M."/>
            <person name="Perlinska-Lenart U."/>
            <person name="Aleksandrzak-Piekarczyk T."/>
            <person name="Szatraj K."/>
            <person name="Zielenkiewicz U."/>
            <person name="Pilsyk S."/>
            <person name="Malc E."/>
            <person name="Mieczkowski P."/>
            <person name="Kruszewska J.S."/>
            <person name="Biernat P."/>
            <person name="Pawlowska J."/>
        </authorList>
    </citation>
    <scope>NUCLEOTIDE SEQUENCE</scope>
    <source>
        <strain evidence="2">WA0000051536</strain>
    </source>
</reference>
<organism evidence="2 3">
    <name type="scientific">Umbelopsis vinacea</name>
    <dbReference type="NCBI Taxonomy" id="44442"/>
    <lineage>
        <taxon>Eukaryota</taxon>
        <taxon>Fungi</taxon>
        <taxon>Fungi incertae sedis</taxon>
        <taxon>Mucoromycota</taxon>
        <taxon>Mucoromycotina</taxon>
        <taxon>Umbelopsidomycetes</taxon>
        <taxon>Umbelopsidales</taxon>
        <taxon>Umbelopsidaceae</taxon>
        <taxon>Umbelopsis</taxon>
    </lineage>
</organism>
<dbReference type="OrthoDB" id="2427407at2759"/>
<feature type="region of interest" description="Disordered" evidence="1">
    <location>
        <begin position="59"/>
        <end position="112"/>
    </location>
</feature>
<proteinExistence type="predicted"/>
<feature type="compositionally biased region" description="Low complexity" evidence="1">
    <location>
        <begin position="59"/>
        <end position="79"/>
    </location>
</feature>
<dbReference type="Proteomes" id="UP000612746">
    <property type="component" value="Unassembled WGS sequence"/>
</dbReference>
<evidence type="ECO:0000313" key="3">
    <source>
        <dbReference type="Proteomes" id="UP000612746"/>
    </source>
</evidence>
<evidence type="ECO:0000313" key="2">
    <source>
        <dbReference type="EMBL" id="KAG2176670.1"/>
    </source>
</evidence>
<evidence type="ECO:0000256" key="1">
    <source>
        <dbReference type="SAM" id="MobiDB-lite"/>
    </source>
</evidence>
<gene>
    <name evidence="2" type="ORF">INT44_007334</name>
</gene>
<dbReference type="AlphaFoldDB" id="A0A8H7PN08"/>
<keyword evidence="3" id="KW-1185">Reference proteome</keyword>
<feature type="compositionally biased region" description="Pro residues" evidence="1">
    <location>
        <begin position="84"/>
        <end position="98"/>
    </location>
</feature>